<name>A0A0G0PKU0_9BACT</name>
<dbReference type="EMBL" id="LBWA01000001">
    <property type="protein sequence ID" value="KKQ98729.1"/>
    <property type="molecule type" value="Genomic_DNA"/>
</dbReference>
<gene>
    <name evidence="2" type="ORF">UT23_C0001G0010</name>
</gene>
<proteinExistence type="predicted"/>
<evidence type="ECO:0000259" key="1">
    <source>
        <dbReference type="Pfam" id="PF04545"/>
    </source>
</evidence>
<dbReference type="Proteomes" id="UP000034325">
    <property type="component" value="Unassembled WGS sequence"/>
</dbReference>
<protein>
    <submittedName>
        <fullName evidence="2">RNA polymerase sigma factor</fullName>
    </submittedName>
</protein>
<dbReference type="Gene3D" id="1.10.10.10">
    <property type="entry name" value="Winged helix-like DNA-binding domain superfamily/Winged helix DNA-binding domain"/>
    <property type="match status" value="1"/>
</dbReference>
<dbReference type="PRINTS" id="PR00046">
    <property type="entry name" value="SIGMA70FCT"/>
</dbReference>
<reference evidence="2 3" key="1">
    <citation type="journal article" date="2015" name="Nature">
        <title>rRNA introns, odd ribosomes, and small enigmatic genomes across a large radiation of phyla.</title>
        <authorList>
            <person name="Brown C.T."/>
            <person name="Hug L.A."/>
            <person name="Thomas B.C."/>
            <person name="Sharon I."/>
            <person name="Castelle C.J."/>
            <person name="Singh A."/>
            <person name="Wilkins M.J."/>
            <person name="Williams K.H."/>
            <person name="Banfield J.F."/>
        </authorList>
    </citation>
    <scope>NUCLEOTIDE SEQUENCE [LARGE SCALE GENOMIC DNA]</scope>
</reference>
<dbReference type="SUPFAM" id="SSF88659">
    <property type="entry name" value="Sigma3 and sigma4 domains of RNA polymerase sigma factors"/>
    <property type="match status" value="1"/>
</dbReference>
<comment type="caution">
    <text evidence="2">The sequence shown here is derived from an EMBL/GenBank/DDBJ whole genome shotgun (WGS) entry which is preliminary data.</text>
</comment>
<dbReference type="GO" id="GO:0006352">
    <property type="term" value="P:DNA-templated transcription initiation"/>
    <property type="evidence" value="ECO:0007669"/>
    <property type="project" value="InterPro"/>
</dbReference>
<sequence>MRANRTRRFFAAHIHKLPQLTSKEKDVLIRRLRSLTLEKIGLKLGVTEARIRQIEKKALKKIATKSYQQKLFSNTKSLH</sequence>
<organism evidence="2 3">
    <name type="scientific">Candidatus Woesebacteria bacterium GW2011_GWA1_39_12</name>
    <dbReference type="NCBI Taxonomy" id="1618549"/>
    <lineage>
        <taxon>Bacteria</taxon>
        <taxon>Candidatus Woeseibacteriota</taxon>
    </lineage>
</organism>
<evidence type="ECO:0000313" key="2">
    <source>
        <dbReference type="EMBL" id="KKQ98729.1"/>
    </source>
</evidence>
<feature type="domain" description="RNA polymerase sigma-70 region 4" evidence="1">
    <location>
        <begin position="17"/>
        <end position="62"/>
    </location>
</feature>
<dbReference type="PATRIC" id="fig|1618549.4.peg.10"/>
<dbReference type="InterPro" id="IPR013324">
    <property type="entry name" value="RNA_pol_sigma_r3/r4-like"/>
</dbReference>
<accession>A0A0G0PKU0</accession>
<dbReference type="InterPro" id="IPR036388">
    <property type="entry name" value="WH-like_DNA-bd_sf"/>
</dbReference>
<dbReference type="InterPro" id="IPR007630">
    <property type="entry name" value="RNA_pol_sigma70_r4"/>
</dbReference>
<dbReference type="AlphaFoldDB" id="A0A0G0PKU0"/>
<dbReference type="Pfam" id="PF04545">
    <property type="entry name" value="Sigma70_r4"/>
    <property type="match status" value="1"/>
</dbReference>
<evidence type="ECO:0000313" key="3">
    <source>
        <dbReference type="Proteomes" id="UP000034325"/>
    </source>
</evidence>
<dbReference type="GO" id="GO:0003700">
    <property type="term" value="F:DNA-binding transcription factor activity"/>
    <property type="evidence" value="ECO:0007669"/>
    <property type="project" value="InterPro"/>
</dbReference>
<dbReference type="InterPro" id="IPR000943">
    <property type="entry name" value="RNA_pol_sigma70"/>
</dbReference>